<protein>
    <recommendedName>
        <fullName evidence="3">SH3b domain-containing protein</fullName>
    </recommendedName>
</protein>
<evidence type="ECO:0000256" key="1">
    <source>
        <dbReference type="SAM" id="MobiDB-lite"/>
    </source>
</evidence>
<sequence>MPTKPTRSIKTTKPSKKPQETVPVSIQRATEERLVDKKILRPPTNRLPYVIGLAAVAGIAAGAAILFYIYHSETPWEPYERPEIILPEEQELIDELDNMGNPTSTSNGDTEETPPPAVTFQQVLILDTPTGFLNVRAGAGTNFAKVGEVSPGEVYDLVSENTANGGWYQIKLADGTVGWVTDQYARIQ</sequence>
<dbReference type="AlphaFoldDB" id="A0A1F5NAN5"/>
<feature type="compositionally biased region" description="Polar residues" evidence="1">
    <location>
        <begin position="1"/>
        <end position="12"/>
    </location>
</feature>
<dbReference type="EMBL" id="MFEG01000045">
    <property type="protein sequence ID" value="OGE74699.1"/>
    <property type="molecule type" value="Genomic_DNA"/>
</dbReference>
<keyword evidence="2" id="KW-1133">Transmembrane helix</keyword>
<dbReference type="Proteomes" id="UP000176547">
    <property type="component" value="Unassembled WGS sequence"/>
</dbReference>
<organism evidence="4 5">
    <name type="scientific">Candidatus Doudnabacteria bacterium RIFCSPHIGHO2_01_52_17</name>
    <dbReference type="NCBI Taxonomy" id="1817820"/>
    <lineage>
        <taxon>Bacteria</taxon>
        <taxon>Candidatus Doudnaibacteriota</taxon>
    </lineage>
</organism>
<dbReference type="Gene3D" id="2.30.30.40">
    <property type="entry name" value="SH3 Domains"/>
    <property type="match status" value="1"/>
</dbReference>
<dbReference type="Pfam" id="PF08239">
    <property type="entry name" value="SH3_3"/>
    <property type="match status" value="1"/>
</dbReference>
<name>A0A1F5NAN5_9BACT</name>
<evidence type="ECO:0000256" key="2">
    <source>
        <dbReference type="SAM" id="Phobius"/>
    </source>
</evidence>
<evidence type="ECO:0000313" key="5">
    <source>
        <dbReference type="Proteomes" id="UP000176547"/>
    </source>
</evidence>
<accession>A0A1F5NAN5</accession>
<proteinExistence type="predicted"/>
<feature type="region of interest" description="Disordered" evidence="1">
    <location>
        <begin position="1"/>
        <end position="23"/>
    </location>
</feature>
<keyword evidence="2" id="KW-0812">Transmembrane</keyword>
<keyword evidence="2" id="KW-0472">Membrane</keyword>
<dbReference type="InterPro" id="IPR003646">
    <property type="entry name" value="SH3-like_bac-type"/>
</dbReference>
<feature type="transmembrane region" description="Helical" evidence="2">
    <location>
        <begin position="47"/>
        <end position="70"/>
    </location>
</feature>
<reference evidence="4 5" key="1">
    <citation type="journal article" date="2016" name="Nat. Commun.">
        <title>Thousands of microbial genomes shed light on interconnected biogeochemical processes in an aquifer system.</title>
        <authorList>
            <person name="Anantharaman K."/>
            <person name="Brown C.T."/>
            <person name="Hug L.A."/>
            <person name="Sharon I."/>
            <person name="Castelle C.J."/>
            <person name="Probst A.J."/>
            <person name="Thomas B.C."/>
            <person name="Singh A."/>
            <person name="Wilkins M.J."/>
            <person name="Karaoz U."/>
            <person name="Brodie E.L."/>
            <person name="Williams K.H."/>
            <person name="Hubbard S.S."/>
            <person name="Banfield J.F."/>
        </authorList>
    </citation>
    <scope>NUCLEOTIDE SEQUENCE [LARGE SCALE GENOMIC DNA]</scope>
</reference>
<dbReference type="PROSITE" id="PS51781">
    <property type="entry name" value="SH3B"/>
    <property type="match status" value="1"/>
</dbReference>
<gene>
    <name evidence="4" type="ORF">A3K06_01955</name>
</gene>
<feature type="domain" description="SH3b" evidence="3">
    <location>
        <begin position="121"/>
        <end position="188"/>
    </location>
</feature>
<evidence type="ECO:0000313" key="4">
    <source>
        <dbReference type="EMBL" id="OGE74699.1"/>
    </source>
</evidence>
<comment type="caution">
    <text evidence="4">The sequence shown here is derived from an EMBL/GenBank/DDBJ whole genome shotgun (WGS) entry which is preliminary data.</text>
</comment>
<evidence type="ECO:0000259" key="3">
    <source>
        <dbReference type="PROSITE" id="PS51781"/>
    </source>
</evidence>